<reference evidence="1 2" key="1">
    <citation type="journal article" date="2020" name="Genomics">
        <title>Complete, high-quality genomes from long-read metagenomic sequencing of two wolf lichen thalli reveals enigmatic genome architecture.</title>
        <authorList>
            <person name="McKenzie S.K."/>
            <person name="Walston R.F."/>
            <person name="Allen J.L."/>
        </authorList>
    </citation>
    <scope>NUCLEOTIDE SEQUENCE [LARGE SCALE GENOMIC DNA]</scope>
    <source>
        <strain evidence="1">WasteWater1</strain>
    </source>
</reference>
<evidence type="ECO:0000313" key="1">
    <source>
        <dbReference type="EMBL" id="KAF6218750.1"/>
    </source>
</evidence>
<dbReference type="InterPro" id="IPR038883">
    <property type="entry name" value="AN11006-like"/>
</dbReference>
<gene>
    <name evidence="1" type="ORF">HO133_005292</name>
</gene>
<comment type="caution">
    <text evidence="1">The sequence shown here is derived from an EMBL/GenBank/DDBJ whole genome shotgun (WGS) entry which is preliminary data.</text>
</comment>
<dbReference type="PANTHER" id="PTHR42085:SF2">
    <property type="entry name" value="F-BOX DOMAIN-CONTAINING PROTEIN"/>
    <property type="match status" value="1"/>
</dbReference>
<dbReference type="Proteomes" id="UP000593566">
    <property type="component" value="Unassembled WGS sequence"/>
</dbReference>
<dbReference type="PANTHER" id="PTHR42085">
    <property type="entry name" value="F-BOX DOMAIN-CONTAINING PROTEIN"/>
    <property type="match status" value="1"/>
</dbReference>
<sequence>MGCHTDLAGNSSCGFHYSGLPCPLESSTKRHNAPYAAAFDTTLFASLTLIDQPSRPFIRQVPPDCPFLALPGEIRNRIYRFALVAIRPFTVQLQWNRPRDTALLRVNKQIFDEASSIFYAENVFRFPEALFVGAPILPQLQTLYRVSRAKLKMMRNIVLEVPVYGLNSNFRFRIQTAFNLRHLTEFLACSPNVKVQLRFGYVWGENGRDLGPSEYHYTLATAVESLRLNEVEMDVHIRTHPKFMDEWVDLLVRTFFCVKFSRLVFGFAPVEGMSPLMLLFQSISSLSEWST</sequence>
<proteinExistence type="predicted"/>
<evidence type="ECO:0000313" key="2">
    <source>
        <dbReference type="Proteomes" id="UP000593566"/>
    </source>
</evidence>
<name>A0A8H6F859_9LECA</name>
<protein>
    <submittedName>
        <fullName evidence="1">Uncharacterized protein</fullName>
    </submittedName>
</protein>
<dbReference type="RefSeq" id="XP_037148185.1">
    <property type="nucleotide sequence ID" value="XM_037296203.1"/>
</dbReference>
<organism evidence="1 2">
    <name type="scientific">Letharia lupina</name>
    <dbReference type="NCBI Taxonomy" id="560253"/>
    <lineage>
        <taxon>Eukaryota</taxon>
        <taxon>Fungi</taxon>
        <taxon>Dikarya</taxon>
        <taxon>Ascomycota</taxon>
        <taxon>Pezizomycotina</taxon>
        <taxon>Lecanoromycetes</taxon>
        <taxon>OSLEUM clade</taxon>
        <taxon>Lecanoromycetidae</taxon>
        <taxon>Lecanorales</taxon>
        <taxon>Lecanorineae</taxon>
        <taxon>Parmeliaceae</taxon>
        <taxon>Letharia</taxon>
    </lineage>
</organism>
<dbReference type="AlphaFoldDB" id="A0A8H6F859"/>
<accession>A0A8H6F859</accession>
<dbReference type="GeneID" id="59333698"/>
<dbReference type="EMBL" id="JACCJB010000021">
    <property type="protein sequence ID" value="KAF6218750.1"/>
    <property type="molecule type" value="Genomic_DNA"/>
</dbReference>
<keyword evidence="2" id="KW-1185">Reference proteome</keyword>